<accession>A0A9P4J8N8</accession>
<organism evidence="11 12">
    <name type="scientific">Myriangium duriaei CBS 260.36</name>
    <dbReference type="NCBI Taxonomy" id="1168546"/>
    <lineage>
        <taxon>Eukaryota</taxon>
        <taxon>Fungi</taxon>
        <taxon>Dikarya</taxon>
        <taxon>Ascomycota</taxon>
        <taxon>Pezizomycotina</taxon>
        <taxon>Dothideomycetes</taxon>
        <taxon>Dothideomycetidae</taxon>
        <taxon>Myriangiales</taxon>
        <taxon>Myriangiaceae</taxon>
        <taxon>Myriangium</taxon>
    </lineage>
</organism>
<keyword evidence="12" id="KW-1185">Reference proteome</keyword>
<evidence type="ECO:0000259" key="10">
    <source>
        <dbReference type="Pfam" id="PF05572"/>
    </source>
</evidence>
<comment type="caution">
    <text evidence="11">The sequence shown here is derived from an EMBL/GenBank/DDBJ whole genome shotgun (WGS) entry which is preliminary data.</text>
</comment>
<keyword evidence="4 9" id="KW-0732">Signal</keyword>
<dbReference type="GO" id="GO:0046872">
    <property type="term" value="F:metal ion binding"/>
    <property type="evidence" value="ECO:0007669"/>
    <property type="project" value="UniProtKB-KW"/>
</dbReference>
<feature type="domain" description="Peptidase M43 pregnancy-associated plasma-A" evidence="10">
    <location>
        <begin position="203"/>
        <end position="295"/>
    </location>
</feature>
<evidence type="ECO:0000256" key="6">
    <source>
        <dbReference type="ARBA" id="ARBA00022833"/>
    </source>
</evidence>
<keyword evidence="6" id="KW-0862">Zinc</keyword>
<proteinExistence type="inferred from homology"/>
<sequence length="304" mass="31775">MLALVALLLLLLLLSTLTTAQTSISPRFSCPVNVSSADPSYLSAISSLSHGSSLTTISPRTPSQFAARTVASKSISIGTYFHIVSTAALNGTITPAMVSAQLAALNTAYAPYLISFRLLGTEYLVNDAWAAAANASALAALKTASRKGSYSTLNVYFHSSLPNGVLGTCTLPASLGTGKISAAVYAQDGCDVAAQSMPGGSITGYNAGKTAVHEVGHWLGLLHVFEGYACSGLGDYVSDTPVQSTATEGCPIKPQKDSCVGQGMDGVDAVHNYMDYSTDACYERFSTGQVQRMREIWGLFRDGK</sequence>
<dbReference type="InterPro" id="IPR024079">
    <property type="entry name" value="MetalloPept_cat_dom_sf"/>
</dbReference>
<dbReference type="Gene3D" id="3.40.390.10">
    <property type="entry name" value="Collagenase (Catalytic Domain)"/>
    <property type="match status" value="1"/>
</dbReference>
<dbReference type="GO" id="GO:0006508">
    <property type="term" value="P:proteolysis"/>
    <property type="evidence" value="ECO:0007669"/>
    <property type="project" value="UniProtKB-KW"/>
</dbReference>
<evidence type="ECO:0000256" key="2">
    <source>
        <dbReference type="ARBA" id="ARBA00022670"/>
    </source>
</evidence>
<keyword evidence="3" id="KW-0479">Metal-binding</keyword>
<evidence type="ECO:0000313" key="12">
    <source>
        <dbReference type="Proteomes" id="UP000799439"/>
    </source>
</evidence>
<evidence type="ECO:0000256" key="7">
    <source>
        <dbReference type="ARBA" id="ARBA00023049"/>
    </source>
</evidence>
<evidence type="ECO:0000256" key="5">
    <source>
        <dbReference type="ARBA" id="ARBA00022801"/>
    </source>
</evidence>
<evidence type="ECO:0000256" key="3">
    <source>
        <dbReference type="ARBA" id="ARBA00022723"/>
    </source>
</evidence>
<evidence type="ECO:0000256" key="9">
    <source>
        <dbReference type="SAM" id="SignalP"/>
    </source>
</evidence>
<reference evidence="11" key="1">
    <citation type="journal article" date="2020" name="Stud. Mycol.">
        <title>101 Dothideomycetes genomes: a test case for predicting lifestyles and emergence of pathogens.</title>
        <authorList>
            <person name="Haridas S."/>
            <person name="Albert R."/>
            <person name="Binder M."/>
            <person name="Bloem J."/>
            <person name="Labutti K."/>
            <person name="Salamov A."/>
            <person name="Andreopoulos B."/>
            <person name="Baker S."/>
            <person name="Barry K."/>
            <person name="Bills G."/>
            <person name="Bluhm B."/>
            <person name="Cannon C."/>
            <person name="Castanera R."/>
            <person name="Culley D."/>
            <person name="Daum C."/>
            <person name="Ezra D."/>
            <person name="Gonzalez J."/>
            <person name="Henrissat B."/>
            <person name="Kuo A."/>
            <person name="Liang C."/>
            <person name="Lipzen A."/>
            <person name="Lutzoni F."/>
            <person name="Magnuson J."/>
            <person name="Mondo S."/>
            <person name="Nolan M."/>
            <person name="Ohm R."/>
            <person name="Pangilinan J."/>
            <person name="Park H.-J."/>
            <person name="Ramirez L."/>
            <person name="Alfaro M."/>
            <person name="Sun H."/>
            <person name="Tritt A."/>
            <person name="Yoshinaga Y."/>
            <person name="Zwiers L.-H."/>
            <person name="Turgeon B."/>
            <person name="Goodwin S."/>
            <person name="Spatafora J."/>
            <person name="Crous P."/>
            <person name="Grigoriev I."/>
        </authorList>
    </citation>
    <scope>NUCLEOTIDE SEQUENCE</scope>
    <source>
        <strain evidence="11">CBS 260.36</strain>
    </source>
</reference>
<dbReference type="InterPro" id="IPR008754">
    <property type="entry name" value="Peptidase_M43"/>
</dbReference>
<name>A0A9P4J8N8_9PEZI</name>
<dbReference type="GO" id="GO:0008237">
    <property type="term" value="F:metallopeptidase activity"/>
    <property type="evidence" value="ECO:0007669"/>
    <property type="project" value="UniProtKB-KW"/>
</dbReference>
<dbReference type="EMBL" id="ML996082">
    <property type="protein sequence ID" value="KAF2156125.1"/>
    <property type="molecule type" value="Genomic_DNA"/>
</dbReference>
<keyword evidence="7" id="KW-0482">Metalloprotease</keyword>
<dbReference type="Proteomes" id="UP000799439">
    <property type="component" value="Unassembled WGS sequence"/>
</dbReference>
<evidence type="ECO:0000256" key="1">
    <source>
        <dbReference type="ARBA" id="ARBA00008721"/>
    </source>
</evidence>
<evidence type="ECO:0000256" key="4">
    <source>
        <dbReference type="ARBA" id="ARBA00022729"/>
    </source>
</evidence>
<keyword evidence="8" id="KW-1015">Disulfide bond</keyword>
<dbReference type="PANTHER" id="PTHR47466">
    <property type="match status" value="1"/>
</dbReference>
<keyword evidence="2" id="KW-0645">Protease</keyword>
<dbReference type="CDD" id="cd04275">
    <property type="entry name" value="ZnMc_pappalysin_like"/>
    <property type="match status" value="1"/>
</dbReference>
<gene>
    <name evidence="11" type="ORF">K461DRAFT_291075</name>
</gene>
<dbReference type="AlphaFoldDB" id="A0A9P4J8N8"/>
<comment type="similarity">
    <text evidence="1">Belongs to the peptidase M43B family.</text>
</comment>
<dbReference type="SUPFAM" id="SSF55486">
    <property type="entry name" value="Metalloproteases ('zincins'), catalytic domain"/>
    <property type="match status" value="1"/>
</dbReference>
<evidence type="ECO:0000313" key="11">
    <source>
        <dbReference type="EMBL" id="KAF2156125.1"/>
    </source>
</evidence>
<evidence type="ECO:0000256" key="8">
    <source>
        <dbReference type="ARBA" id="ARBA00023157"/>
    </source>
</evidence>
<keyword evidence="5" id="KW-0378">Hydrolase</keyword>
<protein>
    <submittedName>
        <fullName evidence="11">Zincin</fullName>
    </submittedName>
</protein>
<feature type="signal peptide" evidence="9">
    <location>
        <begin position="1"/>
        <end position="20"/>
    </location>
</feature>
<dbReference type="OrthoDB" id="536211at2759"/>
<dbReference type="PANTHER" id="PTHR47466:SF1">
    <property type="entry name" value="METALLOPROTEASE MEP1 (AFU_ORTHOLOGUE AFUA_1G07730)-RELATED"/>
    <property type="match status" value="1"/>
</dbReference>
<feature type="chain" id="PRO_5040392793" evidence="9">
    <location>
        <begin position="21"/>
        <end position="304"/>
    </location>
</feature>
<dbReference type="Pfam" id="PF05572">
    <property type="entry name" value="Peptidase_M43"/>
    <property type="match status" value="1"/>
</dbReference>